<dbReference type="Proteomes" id="UP000886812">
    <property type="component" value="Unassembled WGS sequence"/>
</dbReference>
<comment type="caution">
    <text evidence="2">The sequence shown here is derived from an EMBL/GenBank/DDBJ whole genome shotgun (WGS) entry which is preliminary data.</text>
</comment>
<evidence type="ECO:0000313" key="3">
    <source>
        <dbReference type="Proteomes" id="UP000886812"/>
    </source>
</evidence>
<feature type="region of interest" description="Disordered" evidence="1">
    <location>
        <begin position="1"/>
        <end position="51"/>
    </location>
</feature>
<dbReference type="EMBL" id="DVOG01000070">
    <property type="protein sequence ID" value="HIV04032.1"/>
    <property type="molecule type" value="Genomic_DNA"/>
</dbReference>
<reference evidence="2" key="1">
    <citation type="submission" date="2020-10" db="EMBL/GenBank/DDBJ databases">
        <authorList>
            <person name="Gilroy R."/>
        </authorList>
    </citation>
    <scope>NUCLEOTIDE SEQUENCE</scope>
    <source>
        <strain evidence="2">10669</strain>
    </source>
</reference>
<dbReference type="AlphaFoldDB" id="A0A9D1T1F2"/>
<accession>A0A9D1T1F2</accession>
<evidence type="ECO:0000256" key="1">
    <source>
        <dbReference type="SAM" id="MobiDB-lite"/>
    </source>
</evidence>
<evidence type="ECO:0000313" key="2">
    <source>
        <dbReference type="EMBL" id="HIV04032.1"/>
    </source>
</evidence>
<sequence>TSGFSMQDINRYQFRRNRSSDPGLPVVSPDSGGNARRENFGGGGNAVFEQE</sequence>
<name>A0A9D1T1F2_9BACT</name>
<feature type="compositionally biased region" description="Polar residues" evidence="1">
    <location>
        <begin position="1"/>
        <end position="10"/>
    </location>
</feature>
<gene>
    <name evidence="2" type="ORF">IAC75_02640</name>
</gene>
<protein>
    <submittedName>
        <fullName evidence="2">Uncharacterized protein</fullName>
    </submittedName>
</protein>
<organism evidence="2 3">
    <name type="scientific">Candidatus Spyradosoma merdigallinarum</name>
    <dbReference type="NCBI Taxonomy" id="2840950"/>
    <lineage>
        <taxon>Bacteria</taxon>
        <taxon>Pseudomonadati</taxon>
        <taxon>Verrucomicrobiota</taxon>
        <taxon>Opitutia</taxon>
        <taxon>Opitutia incertae sedis</taxon>
        <taxon>Candidatus Spyradosoma</taxon>
    </lineage>
</organism>
<proteinExistence type="predicted"/>
<feature type="non-terminal residue" evidence="2">
    <location>
        <position position="1"/>
    </location>
</feature>
<reference evidence="2" key="2">
    <citation type="journal article" date="2021" name="PeerJ">
        <title>Extensive microbial diversity within the chicken gut microbiome revealed by metagenomics and culture.</title>
        <authorList>
            <person name="Gilroy R."/>
            <person name="Ravi A."/>
            <person name="Getino M."/>
            <person name="Pursley I."/>
            <person name="Horton D.L."/>
            <person name="Alikhan N.F."/>
            <person name="Baker D."/>
            <person name="Gharbi K."/>
            <person name="Hall N."/>
            <person name="Watson M."/>
            <person name="Adriaenssens E.M."/>
            <person name="Foster-Nyarko E."/>
            <person name="Jarju S."/>
            <person name="Secka A."/>
            <person name="Antonio M."/>
            <person name="Oren A."/>
            <person name="Chaudhuri R.R."/>
            <person name="La Ragione R."/>
            <person name="Hildebrand F."/>
            <person name="Pallen M.J."/>
        </authorList>
    </citation>
    <scope>NUCLEOTIDE SEQUENCE</scope>
    <source>
        <strain evidence="2">10669</strain>
    </source>
</reference>